<dbReference type="AlphaFoldDB" id="A0A5C3KIV9"/>
<name>A0A5C3KIV9_COPMA</name>
<feature type="region of interest" description="Disordered" evidence="1">
    <location>
        <begin position="223"/>
        <end position="242"/>
    </location>
</feature>
<organism evidence="2 3">
    <name type="scientific">Coprinopsis marcescibilis</name>
    <name type="common">Agaric fungus</name>
    <name type="synonym">Psathyrella marcescibilis</name>
    <dbReference type="NCBI Taxonomy" id="230819"/>
    <lineage>
        <taxon>Eukaryota</taxon>
        <taxon>Fungi</taxon>
        <taxon>Dikarya</taxon>
        <taxon>Basidiomycota</taxon>
        <taxon>Agaricomycotina</taxon>
        <taxon>Agaricomycetes</taxon>
        <taxon>Agaricomycetidae</taxon>
        <taxon>Agaricales</taxon>
        <taxon>Agaricineae</taxon>
        <taxon>Psathyrellaceae</taxon>
        <taxon>Coprinopsis</taxon>
    </lineage>
</organism>
<evidence type="ECO:0000313" key="3">
    <source>
        <dbReference type="Proteomes" id="UP000307440"/>
    </source>
</evidence>
<sequence length="242" mass="26749">MDINRKPVPVEPLEVESGKEMHRRILTILKISNRTQHTRGSENFVSGLQALRLRENQAHELQPSTEFIPRVQTILPQLQASNEVRRANVDPTKVEITHTNEGTGDAMDVMKSALEVLREDDTIMSNPASTASTPDSTSTPSFTFSPILSSPTSDTSYGSECDSTCDSPIHKPKINSMEYRQPDEEDWDSDDSIEIVTCFVPSRSVRPLPRRGCLNPNSQLFNPNSMPSASLLHGGLNSSGET</sequence>
<protein>
    <submittedName>
        <fullName evidence="2">Uncharacterized protein</fullName>
    </submittedName>
</protein>
<feature type="compositionally biased region" description="Low complexity" evidence="1">
    <location>
        <begin position="125"/>
        <end position="153"/>
    </location>
</feature>
<dbReference type="EMBL" id="ML210312">
    <property type="protein sequence ID" value="TFK20090.1"/>
    <property type="molecule type" value="Genomic_DNA"/>
</dbReference>
<reference evidence="2 3" key="1">
    <citation type="journal article" date="2019" name="Nat. Ecol. Evol.">
        <title>Megaphylogeny resolves global patterns of mushroom evolution.</title>
        <authorList>
            <person name="Varga T."/>
            <person name="Krizsan K."/>
            <person name="Foldi C."/>
            <person name="Dima B."/>
            <person name="Sanchez-Garcia M."/>
            <person name="Sanchez-Ramirez S."/>
            <person name="Szollosi G.J."/>
            <person name="Szarkandi J.G."/>
            <person name="Papp V."/>
            <person name="Albert L."/>
            <person name="Andreopoulos W."/>
            <person name="Angelini C."/>
            <person name="Antonin V."/>
            <person name="Barry K.W."/>
            <person name="Bougher N.L."/>
            <person name="Buchanan P."/>
            <person name="Buyck B."/>
            <person name="Bense V."/>
            <person name="Catcheside P."/>
            <person name="Chovatia M."/>
            <person name="Cooper J."/>
            <person name="Damon W."/>
            <person name="Desjardin D."/>
            <person name="Finy P."/>
            <person name="Geml J."/>
            <person name="Haridas S."/>
            <person name="Hughes K."/>
            <person name="Justo A."/>
            <person name="Karasinski D."/>
            <person name="Kautmanova I."/>
            <person name="Kiss B."/>
            <person name="Kocsube S."/>
            <person name="Kotiranta H."/>
            <person name="LaButti K.M."/>
            <person name="Lechner B.E."/>
            <person name="Liimatainen K."/>
            <person name="Lipzen A."/>
            <person name="Lukacs Z."/>
            <person name="Mihaltcheva S."/>
            <person name="Morgado L.N."/>
            <person name="Niskanen T."/>
            <person name="Noordeloos M.E."/>
            <person name="Ohm R.A."/>
            <person name="Ortiz-Santana B."/>
            <person name="Ovrebo C."/>
            <person name="Racz N."/>
            <person name="Riley R."/>
            <person name="Savchenko A."/>
            <person name="Shiryaev A."/>
            <person name="Soop K."/>
            <person name="Spirin V."/>
            <person name="Szebenyi C."/>
            <person name="Tomsovsky M."/>
            <person name="Tulloss R.E."/>
            <person name="Uehling J."/>
            <person name="Grigoriev I.V."/>
            <person name="Vagvolgyi C."/>
            <person name="Papp T."/>
            <person name="Martin F.M."/>
            <person name="Miettinen O."/>
            <person name="Hibbett D.S."/>
            <person name="Nagy L.G."/>
        </authorList>
    </citation>
    <scope>NUCLEOTIDE SEQUENCE [LARGE SCALE GENOMIC DNA]</scope>
    <source>
        <strain evidence="2 3">CBS 121175</strain>
    </source>
</reference>
<dbReference type="STRING" id="230819.A0A5C3KIV9"/>
<gene>
    <name evidence="2" type="ORF">FA15DRAFT_673816</name>
</gene>
<dbReference type="Proteomes" id="UP000307440">
    <property type="component" value="Unassembled WGS sequence"/>
</dbReference>
<evidence type="ECO:0000256" key="1">
    <source>
        <dbReference type="SAM" id="MobiDB-lite"/>
    </source>
</evidence>
<feature type="compositionally biased region" description="Polar residues" evidence="1">
    <location>
        <begin position="154"/>
        <end position="166"/>
    </location>
</feature>
<keyword evidence="3" id="KW-1185">Reference proteome</keyword>
<proteinExistence type="predicted"/>
<feature type="region of interest" description="Disordered" evidence="1">
    <location>
        <begin position="125"/>
        <end position="188"/>
    </location>
</feature>
<accession>A0A5C3KIV9</accession>
<evidence type="ECO:0000313" key="2">
    <source>
        <dbReference type="EMBL" id="TFK20090.1"/>
    </source>
</evidence>